<organism evidence="2 3">
    <name type="scientific">Pseudozyma flocculosa</name>
    <dbReference type="NCBI Taxonomy" id="84751"/>
    <lineage>
        <taxon>Eukaryota</taxon>
        <taxon>Fungi</taxon>
        <taxon>Dikarya</taxon>
        <taxon>Basidiomycota</taxon>
        <taxon>Ustilaginomycotina</taxon>
        <taxon>Ustilaginomycetes</taxon>
        <taxon>Ustilaginales</taxon>
        <taxon>Ustilaginaceae</taxon>
        <taxon>Pseudozyma</taxon>
    </lineage>
</organism>
<evidence type="ECO:0000313" key="2">
    <source>
        <dbReference type="EMBL" id="SPO38734.1"/>
    </source>
</evidence>
<dbReference type="EMBL" id="OOIP01000011">
    <property type="protein sequence ID" value="SPO38734.1"/>
    <property type="molecule type" value="Genomic_DNA"/>
</dbReference>
<sequence length="303" mass="32683">MTKRPLVKPSNAESIRTFDRCAHCFNHCFNHSSIILILNDAWQVRVETPGAQAQSRRGEDCRWSNRAMKTAVFTGTAPGRIASWGDASVRQRVGKMSSWGSVSMCVTSAKRTFRSAIRHRGRSRPDMDTHSDPDHRYARTLPCPGSLPTHARPQDGVHFAISLSKLAKEIEAARSIGCGTATAPGGLQRLAASRDLVSRDLTGRSSLLLPAVIFGPKPAPEAAVVGEHEASPPSFFPYMCFITHPHGKRVDSGRSGPRLARLGANSSNPSRAGDPASAGTGQPSRPVEHRGQPPAVSQQTREA</sequence>
<feature type="compositionally biased region" description="Basic and acidic residues" evidence="1">
    <location>
        <begin position="123"/>
        <end position="137"/>
    </location>
</feature>
<dbReference type="Proteomes" id="UP000323386">
    <property type="component" value="Unassembled WGS sequence"/>
</dbReference>
<gene>
    <name evidence="2" type="ORF">PSFLO_04213</name>
</gene>
<accession>A0A5C3F2L9</accession>
<dbReference type="AlphaFoldDB" id="A0A5C3F2L9"/>
<protein>
    <submittedName>
        <fullName evidence="2">Uncharacterized protein</fullName>
    </submittedName>
</protein>
<name>A0A5C3F2L9_9BASI</name>
<feature type="region of interest" description="Disordered" evidence="1">
    <location>
        <begin position="118"/>
        <end position="149"/>
    </location>
</feature>
<feature type="region of interest" description="Disordered" evidence="1">
    <location>
        <begin position="249"/>
        <end position="303"/>
    </location>
</feature>
<proteinExistence type="predicted"/>
<evidence type="ECO:0000313" key="3">
    <source>
        <dbReference type="Proteomes" id="UP000323386"/>
    </source>
</evidence>
<keyword evidence="3" id="KW-1185">Reference proteome</keyword>
<evidence type="ECO:0000256" key="1">
    <source>
        <dbReference type="SAM" id="MobiDB-lite"/>
    </source>
</evidence>
<reference evidence="2 3" key="1">
    <citation type="submission" date="2018-03" db="EMBL/GenBank/DDBJ databases">
        <authorList>
            <person name="Guldener U."/>
        </authorList>
    </citation>
    <scope>NUCLEOTIDE SEQUENCE [LARGE SCALE GENOMIC DNA]</scope>
    <source>
        <strain evidence="2 3">DAOM196992</strain>
    </source>
</reference>